<dbReference type="PANTHER" id="PTHR30069:SF29">
    <property type="entry name" value="HEMOGLOBIN AND HEMOGLOBIN-HAPTOGLOBIN-BINDING PROTEIN 1-RELATED"/>
    <property type="match status" value="1"/>
</dbReference>
<comment type="caution">
    <text evidence="2">The sequence shown here is derived from an EMBL/GenBank/DDBJ whole genome shotgun (WGS) entry which is preliminary data.</text>
</comment>
<dbReference type="InterPro" id="IPR008969">
    <property type="entry name" value="CarboxyPept-like_regulatory"/>
</dbReference>
<dbReference type="AlphaFoldDB" id="J9H600"/>
<gene>
    <name evidence="2" type="ORF">EVA_02418</name>
</gene>
<evidence type="ECO:0000313" key="2">
    <source>
        <dbReference type="EMBL" id="EJX09460.1"/>
    </source>
</evidence>
<dbReference type="InterPro" id="IPR039426">
    <property type="entry name" value="TonB-dep_rcpt-like"/>
</dbReference>
<evidence type="ECO:0008006" key="3">
    <source>
        <dbReference type="Google" id="ProtNLM"/>
    </source>
</evidence>
<dbReference type="GO" id="GO:0009279">
    <property type="term" value="C:cell outer membrane"/>
    <property type="evidence" value="ECO:0007669"/>
    <property type="project" value="TreeGrafter"/>
</dbReference>
<dbReference type="GO" id="GO:0044718">
    <property type="term" value="P:siderophore transmembrane transport"/>
    <property type="evidence" value="ECO:0007669"/>
    <property type="project" value="TreeGrafter"/>
</dbReference>
<dbReference type="GO" id="GO:0015344">
    <property type="term" value="F:siderophore uptake transmembrane transporter activity"/>
    <property type="evidence" value="ECO:0007669"/>
    <property type="project" value="TreeGrafter"/>
</dbReference>
<dbReference type="SUPFAM" id="SSF56935">
    <property type="entry name" value="Porins"/>
    <property type="match status" value="1"/>
</dbReference>
<protein>
    <recommendedName>
        <fullName evidence="3">Outer membrane protein beta-barrel domain-containing protein</fullName>
    </recommendedName>
</protein>
<dbReference type="PANTHER" id="PTHR30069">
    <property type="entry name" value="TONB-DEPENDENT OUTER MEMBRANE RECEPTOR"/>
    <property type="match status" value="1"/>
</dbReference>
<reference evidence="2" key="1">
    <citation type="journal article" date="2012" name="PLoS ONE">
        <title>Gene sets for utilization of primary and secondary nutrition supplies in the distal gut of endangered iberian lynx.</title>
        <authorList>
            <person name="Alcaide M."/>
            <person name="Messina E."/>
            <person name="Richter M."/>
            <person name="Bargiela R."/>
            <person name="Peplies J."/>
            <person name="Huws S.A."/>
            <person name="Newbold C.J."/>
            <person name="Golyshin P.N."/>
            <person name="Simon M.A."/>
            <person name="Lopez G."/>
            <person name="Yakimov M.M."/>
            <person name="Ferrer M."/>
        </authorList>
    </citation>
    <scope>NUCLEOTIDE SEQUENCE</scope>
</reference>
<dbReference type="EMBL" id="AMCI01000385">
    <property type="protein sequence ID" value="EJX09460.1"/>
    <property type="molecule type" value="Genomic_DNA"/>
</dbReference>
<accession>J9H600</accession>
<keyword evidence="1" id="KW-0732">Signal</keyword>
<dbReference type="SUPFAM" id="SSF49464">
    <property type="entry name" value="Carboxypeptidase regulatory domain-like"/>
    <property type="match status" value="1"/>
</dbReference>
<organism evidence="2">
    <name type="scientific">gut metagenome</name>
    <dbReference type="NCBI Taxonomy" id="749906"/>
    <lineage>
        <taxon>unclassified sequences</taxon>
        <taxon>metagenomes</taxon>
        <taxon>organismal metagenomes</taxon>
    </lineage>
</organism>
<evidence type="ECO:0000256" key="1">
    <source>
        <dbReference type="ARBA" id="ARBA00022729"/>
    </source>
</evidence>
<name>J9H600_9ZZZZ</name>
<sequence length="859" mass="98784">MLLGSSRLQAQTVVSGSIKDRPSGRPLSEVICTLSSLTDGSLLQYGITNAEGTYRLSLKHPADSLLLEARILGFKSIQLHIPNRTQTQHLLLEEEGFQIREVVIKPEVITQQGDTIQYRVASFRSAKDTYIRDVIQKLPGVEVSESGKISYMGNPINKFYIEGMDLLGGKYALASNSIPVDAVESVQILENHQSVQALKEVSFTDRAALNLKIKQGKKLRPIGRVSAGVGFDEEEMKYTTDITHLRLKGERQNLTALKLNNLGRLLGSELMDHTYAYHNGTLLDPLADTPSALVNPSLGYTPPEIRTHSVFNDSKSFSYNQILPLKAMSQLRIQASYLDEKTEGYQQERTLYGYSEENPREIVREQSSWQQIRQASMLLNWTHNAEKRYLDNRLRIAGEWSEAGAQLRGTELSEQRFDQPYFLVENQLKAIGKWKKDYLNLQSFLRFHRLPQEARFDEATDSLIEQYRSEELFSTRNEISFNKGMGYTTFSLGAGVKAETNELHTDMRSKPALLKDSLVHSQEKYQLAEWYVNPSFHYKRPRFAFTLSLPFSGYLLKVKGQSEKKNKHHRYSFLPSSHLNWKLHPFWELSASASYSRQPSDYRNLNDCYYYLNRSTLRHGNQTLEVKEQWRGRMNLSYRNALTALFSRLTFLYNRQSSNLLSGYDFIGSQVVRTLVSGRHRYTSYAVTAQMGKMIDALQTNLSLTAGFTHTDFTNYQNTAIQQLTTQAGYVNLSSHTRFTRWLESSLAWQSIGSHTRGGDTYWMHQLQTDFTFSWDRWLSTLKVDYSSNAVSPTQQKQTAWLSAFLQYKLKKEIQLELAAENLLNTQTYRYRTIQGINQIDACYLLRPRQIVLKFNFQY</sequence>
<proteinExistence type="predicted"/>